<dbReference type="GO" id="GO:0060271">
    <property type="term" value="P:cilium assembly"/>
    <property type="evidence" value="ECO:0007669"/>
    <property type="project" value="TreeGrafter"/>
</dbReference>
<keyword evidence="1" id="KW-0175">Coiled coil</keyword>
<proteinExistence type="predicted"/>
<dbReference type="PANTHER" id="PTHR18950">
    <property type="entry name" value="PROGESTERONE-INDUCED BLOCKING FACTOR 1"/>
    <property type="match status" value="1"/>
</dbReference>
<dbReference type="AlphaFoldDB" id="A0A671KR17"/>
<reference evidence="3" key="1">
    <citation type="submission" date="2025-08" db="UniProtKB">
        <authorList>
            <consortium name="Ensembl"/>
        </authorList>
    </citation>
    <scope>IDENTIFICATION</scope>
</reference>
<keyword evidence="4" id="KW-1185">Reference proteome</keyword>
<feature type="coiled-coil region" evidence="1">
    <location>
        <begin position="197"/>
        <end position="435"/>
    </location>
</feature>
<gene>
    <name evidence="3" type="primary">pibf1</name>
</gene>
<evidence type="ECO:0000256" key="2">
    <source>
        <dbReference type="SAM" id="MobiDB-lite"/>
    </source>
</evidence>
<dbReference type="PANTHER" id="PTHR18950:SF0">
    <property type="entry name" value="PROGESTERONE IMMUNOMODULATORY BINDING FACTOR 1"/>
    <property type="match status" value="1"/>
</dbReference>
<feature type="coiled-coil region" evidence="1">
    <location>
        <begin position="59"/>
        <end position="104"/>
    </location>
</feature>
<name>A0A671KR17_9TELE</name>
<accession>A0A671KR17</accession>
<dbReference type="InterPro" id="IPR026205">
    <property type="entry name" value="PIBF1"/>
</dbReference>
<evidence type="ECO:0000256" key="1">
    <source>
        <dbReference type="SAM" id="Coils"/>
    </source>
</evidence>
<feature type="region of interest" description="Disordered" evidence="2">
    <location>
        <begin position="1"/>
        <end position="44"/>
    </location>
</feature>
<feature type="coiled-coil region" evidence="1">
    <location>
        <begin position="475"/>
        <end position="544"/>
    </location>
</feature>
<dbReference type="Ensembl" id="ENSSANT00000009464.1">
    <property type="protein sequence ID" value="ENSSANP00000008833.1"/>
    <property type="gene ID" value="ENSSANG00000004941.1"/>
</dbReference>
<reference evidence="3" key="2">
    <citation type="submission" date="2025-09" db="UniProtKB">
        <authorList>
            <consortium name="Ensembl"/>
        </authorList>
    </citation>
    <scope>IDENTIFICATION</scope>
</reference>
<evidence type="ECO:0008006" key="5">
    <source>
        <dbReference type="Google" id="ProtNLM"/>
    </source>
</evidence>
<dbReference type="Proteomes" id="UP000472260">
    <property type="component" value="Unassembled WGS sequence"/>
</dbReference>
<evidence type="ECO:0000313" key="4">
    <source>
        <dbReference type="Proteomes" id="UP000472260"/>
    </source>
</evidence>
<organism evidence="3 4">
    <name type="scientific">Sinocyclocheilus anshuiensis</name>
    <dbReference type="NCBI Taxonomy" id="1608454"/>
    <lineage>
        <taxon>Eukaryota</taxon>
        <taxon>Metazoa</taxon>
        <taxon>Chordata</taxon>
        <taxon>Craniata</taxon>
        <taxon>Vertebrata</taxon>
        <taxon>Euteleostomi</taxon>
        <taxon>Actinopterygii</taxon>
        <taxon>Neopterygii</taxon>
        <taxon>Teleostei</taxon>
        <taxon>Ostariophysi</taxon>
        <taxon>Cypriniformes</taxon>
        <taxon>Cyprinidae</taxon>
        <taxon>Cyprininae</taxon>
        <taxon>Sinocyclocheilus</taxon>
    </lineage>
</organism>
<protein>
    <recommendedName>
        <fullName evidence="5">Progesterone immunomodulatory binding factor 1</fullName>
    </recommendedName>
</protein>
<feature type="coiled-coil region" evidence="1">
    <location>
        <begin position="627"/>
        <end position="661"/>
    </location>
</feature>
<evidence type="ECO:0000313" key="3">
    <source>
        <dbReference type="Ensembl" id="ENSSANP00000008833.1"/>
    </source>
</evidence>
<dbReference type="GO" id="GO:0005815">
    <property type="term" value="C:microtubule organizing center"/>
    <property type="evidence" value="ECO:0007669"/>
    <property type="project" value="TreeGrafter"/>
</dbReference>
<sequence>MPPKKPRDATANISSSIESEDISLETTVPTEDISSSDEKDGSGKVTKQLLERKELLHTLQKLKIELSQKNLLIDNLKVDHLTKIEELEERLNDALHQKQVLALRLDSQLKLQQDENRKQQALRKQEMDTIMLRQKQLEETNHQLCDRAGDLRRSLRDVELSEEKYTELKELPEDKLTIPEYVAIRFYEVVNPLRALVTELQVKKTNLTEDLDSHRNQIRSLMESYEEERRARSELEIRCQRLTLELADTKQLIQEGDYKRENYDKIKRRPQLKKLRKKLEMLDLTHTALTKERNDLNKEVATLQQSVTLMQKDKEYLNRQNMELNVRCAHQEDRLDRLQTQLEDTKKAREDAYEKYVASRDHYKTEYENKLRDELERIRMKTSHEIESLQRASKEMYERENRNLRESRDNAVIEKDRALNAERDAQAKYDQLLDQFRQLQLSSDSRVAELLNQVKLKKFELERSQMVQEEMARNLSLCQIECEKHQKKLEVLTKEFYGLQTSSEKRITELQAQNSEQQARLETYERLEKELDDVTTQAAEMENEDEAERVLFSYGYGANIPTTAKRRLKQSVHLARRVLQLEKQNTLLRRDLERQTTHSSQISEELDAANQLLQQAQQPHSYLIETIRQRDTQIQTLKERLTRLEEEVSALRKEKITLLQVKNNMAADLERLLNHREELSVMKQVLISMRSQQHGGPLSVSLPELETDGAGTAVHRPKALKGTDKEQYNYDPKPTVFVGFA</sequence>